<dbReference type="EC" id="2.2.1.6" evidence="8"/>
<dbReference type="Gene3D" id="3.40.50.1220">
    <property type="entry name" value="TPP-binding domain"/>
    <property type="match status" value="1"/>
</dbReference>
<evidence type="ECO:0000259" key="6">
    <source>
        <dbReference type="Pfam" id="PF02775"/>
    </source>
</evidence>
<dbReference type="CDD" id="cd07035">
    <property type="entry name" value="TPP_PYR_POX_like"/>
    <property type="match status" value="1"/>
</dbReference>
<accession>I3X5G1</accession>
<dbReference type="KEGG" id="sfd:USDA257_c25420"/>
<organism evidence="8 9">
    <name type="scientific">Sinorhizobium fredii (strain USDA 257)</name>
    <dbReference type="NCBI Taxonomy" id="1185652"/>
    <lineage>
        <taxon>Bacteria</taxon>
        <taxon>Pseudomonadati</taxon>
        <taxon>Pseudomonadota</taxon>
        <taxon>Alphaproteobacteria</taxon>
        <taxon>Hyphomicrobiales</taxon>
        <taxon>Rhizobiaceae</taxon>
        <taxon>Sinorhizobium/Ensifer group</taxon>
        <taxon>Sinorhizobium</taxon>
    </lineage>
</organism>
<dbReference type="GO" id="GO:0000287">
    <property type="term" value="F:magnesium ion binding"/>
    <property type="evidence" value="ECO:0007669"/>
    <property type="project" value="InterPro"/>
</dbReference>
<dbReference type="InterPro" id="IPR012000">
    <property type="entry name" value="Thiamin_PyroP_enz_cen_dom"/>
</dbReference>
<evidence type="ECO:0000256" key="1">
    <source>
        <dbReference type="ARBA" id="ARBA00007812"/>
    </source>
</evidence>
<dbReference type="CDD" id="cd00568">
    <property type="entry name" value="TPP_enzymes"/>
    <property type="match status" value="1"/>
</dbReference>
<name>I3X5G1_SINF2</name>
<evidence type="ECO:0000256" key="2">
    <source>
        <dbReference type="ARBA" id="ARBA00023052"/>
    </source>
</evidence>
<dbReference type="NCBIfam" id="NF006052">
    <property type="entry name" value="PRK08199.1"/>
    <property type="match status" value="1"/>
</dbReference>
<sequence length="611" mass="66197">MTTGTKSRNGGQILIDALRIHGVERAFCVPGESYLAALDALHDAGDDIELIVCRQEGGAAYMAEAYGKLTGKPGICFVTRGPGATNASVGVHTAFQDSTPMILFIGQVARDQVEREAFQEIDYRRMFGQMAKWVVQIDDAARIPELVSQAFHRAVNGRPGPVVVALPEDMLTDRVDVADAPAYKAVEMHAGQDQLDELRSRLERAERPLVIVGGAGWTAGAVADIRAFSEAMHLPIAASFRCQDLFDNTHPNYAGDLGLAAGPKLIQRIKDSDLLIVIGARLGEMTTGSYSLIDIPVPKQALVHVHAGAEELGRVYHAALPINASAAAFARQAAGLAPIAEPRWAEWTRQANADYRENLTHTAVPGPVQMGDIMAWLRGHLPADAILTTGAGNYSAWAHRFYQYRTFRTQLGPTNGSMGYGVPAAIAAKLCARERAVIAFCRRRLLPDERPGTGDRHAVRRPSDLPGDQQRHVWNDPHASGAALSGSGVRHAIDQSGFRGAGACLWAAWRNSRDDGRLRPCLQAGRKFRSPSADRNPYRRGSPDAENEPEPDPRTGAGTRQVGRCRTSRNGGRRVSRRFVITLFRDSIPLLLLKRKAHSSAAAAGSSSMAR</sequence>
<dbReference type="InterPro" id="IPR029061">
    <property type="entry name" value="THDP-binding"/>
</dbReference>
<dbReference type="Pfam" id="PF02776">
    <property type="entry name" value="TPP_enzyme_N"/>
    <property type="match status" value="1"/>
</dbReference>
<keyword evidence="8" id="KW-0808">Transferase</keyword>
<evidence type="ECO:0000259" key="7">
    <source>
        <dbReference type="Pfam" id="PF02776"/>
    </source>
</evidence>
<dbReference type="GO" id="GO:0050660">
    <property type="term" value="F:flavin adenine dinucleotide binding"/>
    <property type="evidence" value="ECO:0007669"/>
    <property type="project" value="TreeGrafter"/>
</dbReference>
<feature type="compositionally biased region" description="Basic and acidic residues" evidence="4">
    <location>
        <begin position="449"/>
        <end position="475"/>
    </location>
</feature>
<feature type="domain" description="Thiamine pyrophosphate enzyme central" evidence="5">
    <location>
        <begin position="196"/>
        <end position="332"/>
    </location>
</feature>
<gene>
    <name evidence="8" type="primary">ilvB2</name>
    <name evidence="8" type="ORF">USDA257_c25420</name>
</gene>
<feature type="region of interest" description="Disordered" evidence="4">
    <location>
        <begin position="524"/>
        <end position="571"/>
    </location>
</feature>
<dbReference type="FunFam" id="3.40.50.970:FF:000007">
    <property type="entry name" value="Acetolactate synthase"/>
    <property type="match status" value="1"/>
</dbReference>
<evidence type="ECO:0000259" key="5">
    <source>
        <dbReference type="Pfam" id="PF00205"/>
    </source>
</evidence>
<keyword evidence="2 3" id="KW-0786">Thiamine pyrophosphate</keyword>
<reference evidence="8 9" key="1">
    <citation type="journal article" date="2012" name="J. Bacteriol.">
        <title>Complete genome sequence of the broad-host-range strain Sinorhizobium fredii USDA257.</title>
        <authorList>
            <person name="Schuldes J."/>
            <person name="Rodriguez Orbegoso M."/>
            <person name="Schmeisser C."/>
            <person name="Krishnan H.B."/>
            <person name="Daniel R."/>
            <person name="Streit W.R."/>
        </authorList>
    </citation>
    <scope>NUCLEOTIDE SEQUENCE [LARGE SCALE GENOMIC DNA]</scope>
    <source>
        <strain evidence="8 9">USDA 257</strain>
    </source>
</reference>
<dbReference type="InterPro" id="IPR012001">
    <property type="entry name" value="Thiamin_PyroP_enz_TPP-bd_dom"/>
</dbReference>
<dbReference type="InterPro" id="IPR011766">
    <property type="entry name" value="TPP_enzyme_TPP-bd"/>
</dbReference>
<dbReference type="GO" id="GO:0009097">
    <property type="term" value="P:isoleucine biosynthetic process"/>
    <property type="evidence" value="ECO:0007669"/>
    <property type="project" value="TreeGrafter"/>
</dbReference>
<dbReference type="GO" id="GO:0009099">
    <property type="term" value="P:L-valine biosynthetic process"/>
    <property type="evidence" value="ECO:0007669"/>
    <property type="project" value="TreeGrafter"/>
</dbReference>
<dbReference type="PANTHER" id="PTHR18968">
    <property type="entry name" value="THIAMINE PYROPHOSPHATE ENZYMES"/>
    <property type="match status" value="1"/>
</dbReference>
<dbReference type="PATRIC" id="fig|1185652.3.peg.2634"/>
<feature type="domain" description="Thiamine pyrophosphate enzyme TPP-binding" evidence="6">
    <location>
        <begin position="390"/>
        <end position="441"/>
    </location>
</feature>
<dbReference type="InterPro" id="IPR029035">
    <property type="entry name" value="DHS-like_NAD/FAD-binding_dom"/>
</dbReference>
<dbReference type="InterPro" id="IPR045229">
    <property type="entry name" value="TPP_enz"/>
</dbReference>
<dbReference type="EMBL" id="CP003563">
    <property type="protein sequence ID" value="AFL51117.1"/>
    <property type="molecule type" value="Genomic_DNA"/>
</dbReference>
<dbReference type="HOGENOM" id="CLU_446809_0_0_5"/>
<dbReference type="GO" id="GO:0003984">
    <property type="term" value="F:acetolactate synthase activity"/>
    <property type="evidence" value="ECO:0007669"/>
    <property type="project" value="UniProtKB-EC"/>
</dbReference>
<dbReference type="GO" id="GO:0030976">
    <property type="term" value="F:thiamine pyrophosphate binding"/>
    <property type="evidence" value="ECO:0007669"/>
    <property type="project" value="InterPro"/>
</dbReference>
<dbReference type="Proteomes" id="UP000006180">
    <property type="component" value="Chromosome"/>
</dbReference>
<dbReference type="SUPFAM" id="SSF52518">
    <property type="entry name" value="Thiamin diphosphate-binding fold (THDP-binding)"/>
    <property type="match status" value="2"/>
</dbReference>
<evidence type="ECO:0000256" key="4">
    <source>
        <dbReference type="SAM" id="MobiDB-lite"/>
    </source>
</evidence>
<dbReference type="AlphaFoldDB" id="I3X5G1"/>
<dbReference type="eggNOG" id="COG0028">
    <property type="taxonomic scope" value="Bacteria"/>
</dbReference>
<feature type="region of interest" description="Disordered" evidence="4">
    <location>
        <begin position="449"/>
        <end position="487"/>
    </location>
</feature>
<protein>
    <submittedName>
        <fullName evidence="8">Acetolactate synthase large subunit IlvB</fullName>
        <ecNumber evidence="8">2.2.1.6</ecNumber>
    </submittedName>
</protein>
<dbReference type="PANTHER" id="PTHR18968:SF120">
    <property type="entry name" value="ACETOLACTATE SYNTHASE LARGE SUBUNIT"/>
    <property type="match status" value="1"/>
</dbReference>
<dbReference type="SUPFAM" id="SSF52467">
    <property type="entry name" value="DHS-like NAD/FAD-binding domain"/>
    <property type="match status" value="1"/>
</dbReference>
<dbReference type="Gene3D" id="3.40.50.970">
    <property type="match status" value="2"/>
</dbReference>
<evidence type="ECO:0000313" key="9">
    <source>
        <dbReference type="Proteomes" id="UP000006180"/>
    </source>
</evidence>
<evidence type="ECO:0000256" key="3">
    <source>
        <dbReference type="RuleBase" id="RU362132"/>
    </source>
</evidence>
<comment type="similarity">
    <text evidence="1 3">Belongs to the TPP enzyme family.</text>
</comment>
<evidence type="ECO:0000313" key="8">
    <source>
        <dbReference type="EMBL" id="AFL51117.1"/>
    </source>
</evidence>
<dbReference type="STRING" id="1185652.USDA257_c25420"/>
<dbReference type="GO" id="GO:0005948">
    <property type="term" value="C:acetolactate synthase complex"/>
    <property type="evidence" value="ECO:0007669"/>
    <property type="project" value="TreeGrafter"/>
</dbReference>
<proteinExistence type="inferred from homology"/>
<dbReference type="Pfam" id="PF00205">
    <property type="entry name" value="TPP_enzyme_M"/>
    <property type="match status" value="1"/>
</dbReference>
<dbReference type="Pfam" id="PF02775">
    <property type="entry name" value="TPP_enzyme_C"/>
    <property type="match status" value="1"/>
</dbReference>
<feature type="domain" description="Thiamine pyrophosphate enzyme N-terminal TPP-binding" evidence="7">
    <location>
        <begin position="9"/>
        <end position="123"/>
    </location>
</feature>